<dbReference type="InterPro" id="IPR013154">
    <property type="entry name" value="ADH-like_N"/>
</dbReference>
<dbReference type="Pfam" id="PF00107">
    <property type="entry name" value="ADH_zinc_N"/>
    <property type="match status" value="1"/>
</dbReference>
<evidence type="ECO:0000313" key="3">
    <source>
        <dbReference type="Proteomes" id="UP001597182"/>
    </source>
</evidence>
<dbReference type="PANTHER" id="PTHR43677:SF1">
    <property type="entry name" value="ACRYLYL-COA REDUCTASE ACUI-RELATED"/>
    <property type="match status" value="1"/>
</dbReference>
<dbReference type="PANTHER" id="PTHR43677">
    <property type="entry name" value="SHORT-CHAIN DEHYDROGENASE/REDUCTASE"/>
    <property type="match status" value="1"/>
</dbReference>
<dbReference type="Gene3D" id="3.90.180.10">
    <property type="entry name" value="Medium-chain alcohol dehydrogenases, catalytic domain"/>
    <property type="match status" value="1"/>
</dbReference>
<dbReference type="Pfam" id="PF08240">
    <property type="entry name" value="ADH_N"/>
    <property type="match status" value="1"/>
</dbReference>
<dbReference type="SMART" id="SM00829">
    <property type="entry name" value="PKS_ER"/>
    <property type="match status" value="1"/>
</dbReference>
<evidence type="ECO:0000259" key="1">
    <source>
        <dbReference type="SMART" id="SM00829"/>
    </source>
</evidence>
<sequence length="338" mass="34944">MVYEEVNSGSRREFRAVRIHGGDGSTRLSVDELTDDDLPSGDVEVDVLYSDLNFKDGKVMEAGSSLPQCFPIVPGIDFVGTVTRSSSPLFAVGDGVVANGFGLGTDRDGGLTQRTRVPGTFLLALPSRLDHRRAAAIGTAGYTAGLAVEAILGAGVRPSNGPVLVTGAGGGVGTLAIAVLAQAGFDVVASTGRADQLRDSLLRLGACEIIDRLPAEAGDGLATPSWSAVVDSVGSTTLASALAATRYGGVVAAVGLAQGIDLPTTVLPFILRGVSLVGIDSVYASEYRRRRAWDRLANVDHELLDSITSVVGLEDAARVSQDVVAGRVHGRVVVDVHK</sequence>
<dbReference type="NCBIfam" id="TIGR02823">
    <property type="entry name" value="oxido_YhdH"/>
    <property type="match status" value="1"/>
</dbReference>
<dbReference type="SUPFAM" id="SSF50129">
    <property type="entry name" value="GroES-like"/>
    <property type="match status" value="1"/>
</dbReference>
<gene>
    <name evidence="2" type="ORF">ACFQ34_21195</name>
</gene>
<reference evidence="3" key="1">
    <citation type="journal article" date="2019" name="Int. J. Syst. Evol. Microbiol.">
        <title>The Global Catalogue of Microorganisms (GCM) 10K type strain sequencing project: providing services to taxonomists for standard genome sequencing and annotation.</title>
        <authorList>
            <consortium name="The Broad Institute Genomics Platform"/>
            <consortium name="The Broad Institute Genome Sequencing Center for Infectious Disease"/>
            <person name="Wu L."/>
            <person name="Ma J."/>
        </authorList>
    </citation>
    <scope>NUCLEOTIDE SEQUENCE [LARGE SCALE GENOMIC DNA]</scope>
    <source>
        <strain evidence="3">CCUG 49018</strain>
    </source>
</reference>
<dbReference type="GO" id="GO:0043958">
    <property type="term" value="F:acryloyl-CoA reductase (NADH) activity"/>
    <property type="evidence" value="ECO:0007669"/>
    <property type="project" value="UniProtKB-EC"/>
</dbReference>
<organism evidence="2 3">
    <name type="scientific">Pseudonocardia benzenivorans</name>
    <dbReference type="NCBI Taxonomy" id="228005"/>
    <lineage>
        <taxon>Bacteria</taxon>
        <taxon>Bacillati</taxon>
        <taxon>Actinomycetota</taxon>
        <taxon>Actinomycetes</taxon>
        <taxon>Pseudonocardiales</taxon>
        <taxon>Pseudonocardiaceae</taxon>
        <taxon>Pseudonocardia</taxon>
    </lineage>
</organism>
<dbReference type="InterPro" id="IPR014188">
    <property type="entry name" value="Acrylyl-CoA_reductase_AcuI"/>
</dbReference>
<dbReference type="InterPro" id="IPR011032">
    <property type="entry name" value="GroES-like_sf"/>
</dbReference>
<proteinExistence type="predicted"/>
<evidence type="ECO:0000313" key="2">
    <source>
        <dbReference type="EMBL" id="MFD1235816.1"/>
    </source>
</evidence>
<dbReference type="Proteomes" id="UP001597182">
    <property type="component" value="Unassembled WGS sequence"/>
</dbReference>
<dbReference type="InterPro" id="IPR036291">
    <property type="entry name" value="NAD(P)-bd_dom_sf"/>
</dbReference>
<keyword evidence="2" id="KW-0560">Oxidoreductase</keyword>
<dbReference type="Gene3D" id="3.40.50.720">
    <property type="entry name" value="NAD(P)-binding Rossmann-like Domain"/>
    <property type="match status" value="1"/>
</dbReference>
<dbReference type="EC" id="1.3.1.95" evidence="2"/>
<dbReference type="SUPFAM" id="SSF51735">
    <property type="entry name" value="NAD(P)-binding Rossmann-fold domains"/>
    <property type="match status" value="1"/>
</dbReference>
<comment type="caution">
    <text evidence="2">The sequence shown here is derived from an EMBL/GenBank/DDBJ whole genome shotgun (WGS) entry which is preliminary data.</text>
</comment>
<dbReference type="InterPro" id="IPR051397">
    <property type="entry name" value="Zn-ADH-like_protein"/>
</dbReference>
<feature type="domain" description="Enoyl reductase (ER)" evidence="1">
    <location>
        <begin position="21"/>
        <end position="334"/>
    </location>
</feature>
<accession>A0ABW3VL39</accession>
<name>A0ABW3VL39_9PSEU</name>
<protein>
    <submittedName>
        <fullName evidence="2">Acryloyl-CoA reductase</fullName>
        <ecNumber evidence="2">1.3.1.95</ecNumber>
    </submittedName>
</protein>
<dbReference type="RefSeq" id="WP_346091735.1">
    <property type="nucleotide sequence ID" value="NZ_BAABKS010000034.1"/>
</dbReference>
<dbReference type="EMBL" id="JBHTMB010000172">
    <property type="protein sequence ID" value="MFD1235816.1"/>
    <property type="molecule type" value="Genomic_DNA"/>
</dbReference>
<dbReference type="InterPro" id="IPR020843">
    <property type="entry name" value="ER"/>
</dbReference>
<dbReference type="InterPro" id="IPR013149">
    <property type="entry name" value="ADH-like_C"/>
</dbReference>
<keyword evidence="3" id="KW-1185">Reference proteome</keyword>